<evidence type="ECO:0000256" key="1">
    <source>
        <dbReference type="SAM" id="MobiDB-lite"/>
    </source>
</evidence>
<dbReference type="RefSeq" id="WP_052053023.1">
    <property type="nucleotide sequence ID" value="NZ_AWTM01000129.1"/>
</dbReference>
<comment type="caution">
    <text evidence="2">The sequence shown here is derived from an EMBL/GenBank/DDBJ whole genome shotgun (WGS) entry which is preliminary data.</text>
</comment>
<keyword evidence="3" id="KW-1185">Reference proteome</keyword>
<proteinExistence type="predicted"/>
<dbReference type="EMBL" id="AWTP01000151">
    <property type="protein sequence ID" value="KGH05125.1"/>
    <property type="molecule type" value="Genomic_DNA"/>
</dbReference>
<evidence type="ECO:0008006" key="4">
    <source>
        <dbReference type="Google" id="ProtNLM"/>
    </source>
</evidence>
<feature type="compositionally biased region" description="Polar residues" evidence="1">
    <location>
        <begin position="81"/>
        <end position="94"/>
    </location>
</feature>
<organism evidence="2 3">
    <name type="scientific">Comamonas thiooxydans</name>
    <dbReference type="NCBI Taxonomy" id="363952"/>
    <lineage>
        <taxon>Bacteria</taxon>
        <taxon>Pseudomonadati</taxon>
        <taxon>Pseudomonadota</taxon>
        <taxon>Betaproteobacteria</taxon>
        <taxon>Burkholderiales</taxon>
        <taxon>Comamonadaceae</taxon>
        <taxon>Comamonas</taxon>
    </lineage>
</organism>
<evidence type="ECO:0000313" key="3">
    <source>
        <dbReference type="Proteomes" id="UP000029549"/>
    </source>
</evidence>
<accession>A0A0E3CBP2</accession>
<protein>
    <recommendedName>
        <fullName evidence="4">DDE-type integrase/transposase/recombinase</fullName>
    </recommendedName>
</protein>
<gene>
    <name evidence="2" type="ORF">P608_23500</name>
</gene>
<sequence>MLFDEIVQLSLDLLRKLANIRTNRVWARDTSYIAMARGFVYLTAVVDVFRCKVLAHKVAITLEACHARRSSNRRPPCTVCPRSSTAAKASSSPRPSHRREAGPPGLQVVDGQAPKPGTTTCSRAAVAERVYLNACDSVSVARADIAQCMD</sequence>
<reference evidence="2 3" key="1">
    <citation type="submission" date="2013-09" db="EMBL/GenBank/DDBJ databases">
        <title>High correlation between genotypes and phenotypes of environmental bacteria Comamonas testosteroni strains.</title>
        <authorList>
            <person name="Liu L."/>
            <person name="Zhu W."/>
            <person name="Xia X."/>
            <person name="Xu B."/>
            <person name="Luo M."/>
            <person name="Wang G."/>
        </authorList>
    </citation>
    <scope>NUCLEOTIDE SEQUENCE [LARGE SCALE GENOMIC DNA]</scope>
    <source>
        <strain evidence="2 3">DF2</strain>
    </source>
</reference>
<dbReference type="Proteomes" id="UP000029549">
    <property type="component" value="Unassembled WGS sequence"/>
</dbReference>
<name>A0A0E3CBP2_9BURK</name>
<dbReference type="AlphaFoldDB" id="A0A0E3CBP2"/>
<feature type="region of interest" description="Disordered" evidence="1">
    <location>
        <begin position="68"/>
        <end position="116"/>
    </location>
</feature>
<evidence type="ECO:0000313" key="2">
    <source>
        <dbReference type="EMBL" id="KGH05125.1"/>
    </source>
</evidence>